<dbReference type="SUPFAM" id="SSF52777">
    <property type="entry name" value="CoA-dependent acyltransferases"/>
    <property type="match status" value="1"/>
</dbReference>
<accession>J3LCW7</accession>
<dbReference type="Gene3D" id="3.30.559.10">
    <property type="entry name" value="Chloramphenicol acetyltransferase-like domain"/>
    <property type="match status" value="2"/>
</dbReference>
<organism evidence="3">
    <name type="scientific">Oryza brachyantha</name>
    <name type="common">malo sina</name>
    <dbReference type="NCBI Taxonomy" id="4533"/>
    <lineage>
        <taxon>Eukaryota</taxon>
        <taxon>Viridiplantae</taxon>
        <taxon>Streptophyta</taxon>
        <taxon>Embryophyta</taxon>
        <taxon>Tracheophyta</taxon>
        <taxon>Spermatophyta</taxon>
        <taxon>Magnoliopsida</taxon>
        <taxon>Liliopsida</taxon>
        <taxon>Poales</taxon>
        <taxon>Poaceae</taxon>
        <taxon>BOP clade</taxon>
        <taxon>Oryzoideae</taxon>
        <taxon>Oryzeae</taxon>
        <taxon>Oryzinae</taxon>
        <taxon>Oryza</taxon>
    </lineage>
</organism>
<reference evidence="3" key="1">
    <citation type="submission" date="2013-04" db="UniProtKB">
        <authorList>
            <consortium name="EnsemblPlants"/>
        </authorList>
    </citation>
    <scope>IDENTIFICATION</scope>
</reference>
<sequence>MATPSSQSQGDSFRVLRTARVAPSWTDGAAPLPERAMPLTFLDAMFLSTPAVERVLLSRLGAADDVDAVLSRLADSLSRVLRDFYPLAGRLRLTPGEGNRYELLYRPGDGVAFTVAQHGGVDVDELARDDPREHAAIAPFVPVLPAGGAVLAVQATVLLLPIRRDLALGVTVHHAACDGSSSTHFLHTWAATCAGAAVLPQPPVINRTCIRDREDIYDLLASMAKDSQPHMLESTIVVVAVDKLLATFAVSGDTLQSIKDRIAAVAARRGVPTPRCTSIVATFAVIWHCHTRAAQGDVDVEADSTPSPNDGDRGLLVCLSDLRPRMDPRVPDKYLGNCVGPCFAWAARKEIAATGADDALFTASSAIALAIDGATRCEADYWDRCTEQGQEMRTLESPPVSVAGSPRFRVYDVDFGFGKPAKVEVVSIAKTGAVSVAESRRRGSGGIEVGVALPPEQMERFRRCFGDAMAWLSSSSPQ</sequence>
<dbReference type="GO" id="GO:0050734">
    <property type="term" value="F:hydroxycinnamoyltransferase activity"/>
    <property type="evidence" value="ECO:0007669"/>
    <property type="project" value="UniProtKB-ARBA"/>
</dbReference>
<keyword evidence="1" id="KW-0808">Transferase</keyword>
<evidence type="ECO:0000256" key="1">
    <source>
        <dbReference type="ARBA" id="ARBA00022679"/>
    </source>
</evidence>
<dbReference type="eggNOG" id="ENOG502QPXT">
    <property type="taxonomic scope" value="Eukaryota"/>
</dbReference>
<dbReference type="Pfam" id="PF02458">
    <property type="entry name" value="Transferase"/>
    <property type="match status" value="1"/>
</dbReference>
<keyword evidence="4" id="KW-1185">Reference proteome</keyword>
<gene>
    <name evidence="3" type="primary">LOC102718145</name>
</gene>
<dbReference type="AlphaFoldDB" id="J3LCW7"/>
<evidence type="ECO:0000313" key="3">
    <source>
        <dbReference type="EnsemblPlants" id="OB02G24840.1"/>
    </source>
</evidence>
<evidence type="ECO:0000313" key="4">
    <source>
        <dbReference type="Proteomes" id="UP000006038"/>
    </source>
</evidence>
<proteinExistence type="predicted"/>
<keyword evidence="2" id="KW-0012">Acyltransferase</keyword>
<dbReference type="STRING" id="4533.J3LCW7"/>
<protein>
    <submittedName>
        <fullName evidence="3">Uncharacterized protein</fullName>
    </submittedName>
</protein>
<dbReference type="Proteomes" id="UP000006038">
    <property type="component" value="Unassembled WGS sequence"/>
</dbReference>
<dbReference type="InterPro" id="IPR023213">
    <property type="entry name" value="CAT-like_dom_sf"/>
</dbReference>
<dbReference type="HOGENOM" id="CLU_014546_7_2_1"/>
<dbReference type="OMA" id="ENNPRNH"/>
<dbReference type="InterPro" id="IPR051504">
    <property type="entry name" value="Plant_metabolite_acyltrans"/>
</dbReference>
<dbReference type="Gramene" id="OB02G24840.1">
    <property type="protein sequence ID" value="OB02G24840.1"/>
    <property type="gene ID" value="OB02G24840"/>
</dbReference>
<dbReference type="PANTHER" id="PTHR31625">
    <property type="match status" value="1"/>
</dbReference>
<evidence type="ECO:0000256" key="2">
    <source>
        <dbReference type="ARBA" id="ARBA00023315"/>
    </source>
</evidence>
<name>J3LCW7_ORYBR</name>
<dbReference type="EnsemblPlants" id="OB02G24840.1">
    <property type="protein sequence ID" value="OB02G24840.1"/>
    <property type="gene ID" value="OB02G24840"/>
</dbReference>